<organism evidence="1 2">
    <name type="scientific">Flammeovirga agarivorans</name>
    <dbReference type="NCBI Taxonomy" id="2726742"/>
    <lineage>
        <taxon>Bacteria</taxon>
        <taxon>Pseudomonadati</taxon>
        <taxon>Bacteroidota</taxon>
        <taxon>Cytophagia</taxon>
        <taxon>Cytophagales</taxon>
        <taxon>Flammeovirgaceae</taxon>
        <taxon>Flammeovirga</taxon>
    </lineage>
</organism>
<dbReference type="EMBL" id="JABAIL010000005">
    <property type="protein sequence ID" value="NLR92883.1"/>
    <property type="molecule type" value="Genomic_DNA"/>
</dbReference>
<keyword evidence="2" id="KW-1185">Reference proteome</keyword>
<reference evidence="1 2" key="1">
    <citation type="submission" date="2020-04" db="EMBL/GenBank/DDBJ databases">
        <title>Flammeovirga sp. SR4, a novel species isolated from seawater.</title>
        <authorList>
            <person name="Wang X."/>
        </authorList>
    </citation>
    <scope>NUCLEOTIDE SEQUENCE [LARGE SCALE GENOMIC DNA]</scope>
    <source>
        <strain evidence="1 2">SR4</strain>
    </source>
</reference>
<evidence type="ECO:0000313" key="2">
    <source>
        <dbReference type="Proteomes" id="UP000585050"/>
    </source>
</evidence>
<comment type="caution">
    <text evidence="1">The sequence shown here is derived from an EMBL/GenBank/DDBJ whole genome shotgun (WGS) entry which is preliminary data.</text>
</comment>
<protein>
    <submittedName>
        <fullName evidence="1">Uncharacterized protein</fullName>
    </submittedName>
</protein>
<dbReference type="RefSeq" id="WP_168883599.1">
    <property type="nucleotide sequence ID" value="NZ_JABAIL010000005.1"/>
</dbReference>
<accession>A0A7X8XX66</accession>
<proteinExistence type="predicted"/>
<evidence type="ECO:0000313" key="1">
    <source>
        <dbReference type="EMBL" id="NLR92883.1"/>
    </source>
</evidence>
<dbReference type="Proteomes" id="UP000585050">
    <property type="component" value="Unassembled WGS sequence"/>
</dbReference>
<dbReference type="AlphaFoldDB" id="A0A7X8XX66"/>
<sequence>MHTIKRKMTINNQSSIISEIISDKYIVVKIDDINKTIYDINSNIVYGINEDHSFTEVNTKAEANQFISMITEVKTETKVKDNKNIYNIICKGEKVNLKTMMIGKVINDFSNPYYYNYNVQNFHFGDYPLKTNEICEFAKTIIKIQDSIMNIETKLLDFTKIDKLPYNTKDVINKFNNSIS</sequence>
<gene>
    <name evidence="1" type="ORF">HGP29_16845</name>
</gene>
<name>A0A7X8XX66_9BACT</name>